<reference evidence="1 2" key="1">
    <citation type="submission" date="2014-04" db="EMBL/GenBank/DDBJ databases">
        <authorList>
            <consortium name="DOE Joint Genome Institute"/>
            <person name="Kuo A."/>
            <person name="Girlanda M."/>
            <person name="Perotto S."/>
            <person name="Kohler A."/>
            <person name="Nagy L.G."/>
            <person name="Floudas D."/>
            <person name="Copeland A."/>
            <person name="Barry K.W."/>
            <person name="Cichocki N."/>
            <person name="Veneault-Fourrey C."/>
            <person name="LaButti K."/>
            <person name="Lindquist E.A."/>
            <person name="Lipzen A."/>
            <person name="Lundell T."/>
            <person name="Morin E."/>
            <person name="Murat C."/>
            <person name="Sun H."/>
            <person name="Tunlid A."/>
            <person name="Henrissat B."/>
            <person name="Grigoriev I.V."/>
            <person name="Hibbett D.S."/>
            <person name="Martin F."/>
            <person name="Nordberg H.P."/>
            <person name="Cantor M.N."/>
            <person name="Hua S.X."/>
        </authorList>
    </citation>
    <scope>NUCLEOTIDE SEQUENCE [LARGE SCALE GENOMIC DNA]</scope>
    <source>
        <strain evidence="1 2">MUT 4182</strain>
    </source>
</reference>
<proteinExistence type="predicted"/>
<dbReference type="EMBL" id="KN823133">
    <property type="protein sequence ID" value="KIO21596.1"/>
    <property type="molecule type" value="Genomic_DNA"/>
</dbReference>
<keyword evidence="2" id="KW-1185">Reference proteome</keyword>
<dbReference type="Proteomes" id="UP000054248">
    <property type="component" value="Unassembled WGS sequence"/>
</dbReference>
<evidence type="ECO:0000313" key="2">
    <source>
        <dbReference type="Proteomes" id="UP000054248"/>
    </source>
</evidence>
<dbReference type="HOGENOM" id="CLU_1129781_0_0_1"/>
<dbReference type="OrthoDB" id="3207827at2759"/>
<evidence type="ECO:0000313" key="1">
    <source>
        <dbReference type="EMBL" id="KIO21596.1"/>
    </source>
</evidence>
<protein>
    <submittedName>
        <fullName evidence="1">Uncharacterized protein</fullName>
    </submittedName>
</protein>
<name>A0A0C3QA07_9AGAM</name>
<dbReference type="AlphaFoldDB" id="A0A0C3QA07"/>
<sequence>MTFDGLLNDSIQYDYVSFITDELPFQDLPTLMATNKDFQAAGQSVIKTTVHRLLTAYGLNPERFRALLRQTGMVLGGYTILQLLLRHETGSLSLEVFASESSPHNGLERLHEELLHAGYELAEVEDGNAEPARLNALRLRCGIAALREYTRRSKDRIEGNRINVVIAEHHASVLTPILHSPTTATMGYLASDSIHHLYPSWTFKHVAWRNSSRKTPVVLTEAVKTTDPMTEASAWTYGRQHVSRLT</sequence>
<gene>
    <name evidence="1" type="ORF">M407DRAFT_28805</name>
</gene>
<organism evidence="1 2">
    <name type="scientific">Tulasnella calospora MUT 4182</name>
    <dbReference type="NCBI Taxonomy" id="1051891"/>
    <lineage>
        <taxon>Eukaryota</taxon>
        <taxon>Fungi</taxon>
        <taxon>Dikarya</taxon>
        <taxon>Basidiomycota</taxon>
        <taxon>Agaricomycotina</taxon>
        <taxon>Agaricomycetes</taxon>
        <taxon>Cantharellales</taxon>
        <taxon>Tulasnellaceae</taxon>
        <taxon>Tulasnella</taxon>
    </lineage>
</organism>
<reference evidence="2" key="2">
    <citation type="submission" date="2015-01" db="EMBL/GenBank/DDBJ databases">
        <title>Evolutionary Origins and Diversification of the Mycorrhizal Mutualists.</title>
        <authorList>
            <consortium name="DOE Joint Genome Institute"/>
            <consortium name="Mycorrhizal Genomics Consortium"/>
            <person name="Kohler A."/>
            <person name="Kuo A."/>
            <person name="Nagy L.G."/>
            <person name="Floudas D."/>
            <person name="Copeland A."/>
            <person name="Barry K.W."/>
            <person name="Cichocki N."/>
            <person name="Veneault-Fourrey C."/>
            <person name="LaButti K."/>
            <person name="Lindquist E.A."/>
            <person name="Lipzen A."/>
            <person name="Lundell T."/>
            <person name="Morin E."/>
            <person name="Murat C."/>
            <person name="Riley R."/>
            <person name="Ohm R."/>
            <person name="Sun H."/>
            <person name="Tunlid A."/>
            <person name="Henrissat B."/>
            <person name="Grigoriev I.V."/>
            <person name="Hibbett D.S."/>
            <person name="Martin F."/>
        </authorList>
    </citation>
    <scope>NUCLEOTIDE SEQUENCE [LARGE SCALE GENOMIC DNA]</scope>
    <source>
        <strain evidence="2">MUT 4182</strain>
    </source>
</reference>
<accession>A0A0C3QA07</accession>